<feature type="region of interest" description="Disordered" evidence="1">
    <location>
        <begin position="119"/>
        <end position="144"/>
    </location>
</feature>
<evidence type="ECO:0000313" key="3">
    <source>
        <dbReference type="Proteomes" id="UP000286997"/>
    </source>
</evidence>
<dbReference type="AlphaFoldDB" id="A0A437NVX5"/>
<dbReference type="OrthoDB" id="7992928at2"/>
<dbReference type="EMBL" id="SACP01000034">
    <property type="protein sequence ID" value="RVU14178.1"/>
    <property type="molecule type" value="Genomic_DNA"/>
</dbReference>
<evidence type="ECO:0000313" key="2">
    <source>
        <dbReference type="EMBL" id="RVU14178.1"/>
    </source>
</evidence>
<comment type="caution">
    <text evidence="2">The sequence shown here is derived from an EMBL/GenBank/DDBJ whole genome shotgun (WGS) entry which is preliminary data.</text>
</comment>
<protein>
    <submittedName>
        <fullName evidence="2">Uncharacterized protein</fullName>
    </submittedName>
</protein>
<name>A0A437NVX5_9HYPH</name>
<dbReference type="RefSeq" id="WP_127733454.1">
    <property type="nucleotide sequence ID" value="NZ_SACP01000034.1"/>
</dbReference>
<accession>A0A437NVX5</accession>
<organism evidence="2 3">
    <name type="scientific">Methylobacterium oryzihabitans</name>
    <dbReference type="NCBI Taxonomy" id="2499852"/>
    <lineage>
        <taxon>Bacteria</taxon>
        <taxon>Pseudomonadati</taxon>
        <taxon>Pseudomonadota</taxon>
        <taxon>Alphaproteobacteria</taxon>
        <taxon>Hyphomicrobiales</taxon>
        <taxon>Methylobacteriaceae</taxon>
        <taxon>Methylobacterium</taxon>
    </lineage>
</organism>
<dbReference type="Proteomes" id="UP000286997">
    <property type="component" value="Unassembled WGS sequence"/>
</dbReference>
<evidence type="ECO:0000256" key="1">
    <source>
        <dbReference type="SAM" id="MobiDB-lite"/>
    </source>
</evidence>
<reference evidence="2 3" key="1">
    <citation type="submission" date="2019-01" db="EMBL/GenBank/DDBJ databases">
        <authorList>
            <person name="Chen W.-M."/>
        </authorList>
    </citation>
    <scope>NUCLEOTIDE SEQUENCE [LARGE SCALE GENOMIC DNA]</scope>
    <source>
        <strain evidence="2 3">TER-1</strain>
    </source>
</reference>
<sequence length="144" mass="16135">MEYCDWFSIEEKDLTGTSKAGALFKIVMKHWQSHHPDGNYARKTPRKGGQAKTSYTFCSKTKPALINRDVQGRWAAEYLPINSEFGPPGAQETATTIYFAACHAIGAGNREAITDLARRFGYPEREEEGPEDKPVTQPEDILKP</sequence>
<proteinExistence type="predicted"/>
<gene>
    <name evidence="2" type="ORF">EOE48_24225</name>
</gene>
<keyword evidence="3" id="KW-1185">Reference proteome</keyword>